<evidence type="ECO:0000313" key="2">
    <source>
        <dbReference type="EMBL" id="NML93964.1"/>
    </source>
</evidence>
<dbReference type="Gene3D" id="3.30.565.10">
    <property type="entry name" value="Histidine kinase-like ATPase, C-terminal domain"/>
    <property type="match status" value="1"/>
</dbReference>
<dbReference type="RefSeq" id="WP_169493216.1">
    <property type="nucleotide sequence ID" value="NZ_JABBGM010000003.1"/>
</dbReference>
<dbReference type="Gene3D" id="3.30.450.40">
    <property type="match status" value="1"/>
</dbReference>
<dbReference type="SMART" id="SM00065">
    <property type="entry name" value="GAF"/>
    <property type="match status" value="1"/>
</dbReference>
<protein>
    <submittedName>
        <fullName evidence="2">GAF domain-containing protein</fullName>
    </submittedName>
</protein>
<organism evidence="2 3">
    <name type="scientific">Novosphingobium olei</name>
    <dbReference type="NCBI Taxonomy" id="2728851"/>
    <lineage>
        <taxon>Bacteria</taxon>
        <taxon>Pseudomonadati</taxon>
        <taxon>Pseudomonadota</taxon>
        <taxon>Alphaproteobacteria</taxon>
        <taxon>Sphingomonadales</taxon>
        <taxon>Sphingomonadaceae</taxon>
        <taxon>Novosphingobium</taxon>
    </lineage>
</organism>
<dbReference type="Proteomes" id="UP000583556">
    <property type="component" value="Unassembled WGS sequence"/>
</dbReference>
<dbReference type="SUPFAM" id="SSF55781">
    <property type="entry name" value="GAF domain-like"/>
    <property type="match status" value="1"/>
</dbReference>
<reference evidence="2 3" key="1">
    <citation type="submission" date="2020-04" db="EMBL/GenBank/DDBJ databases">
        <title>Novosphingobium sp. TW-4 isolated from soil.</title>
        <authorList>
            <person name="Dahal R.H."/>
            <person name="Chaudhary D.K."/>
        </authorList>
    </citation>
    <scope>NUCLEOTIDE SEQUENCE [LARGE SCALE GENOMIC DNA]</scope>
    <source>
        <strain evidence="2 3">TW-4</strain>
    </source>
</reference>
<dbReference type="EMBL" id="JABBGM010000003">
    <property type="protein sequence ID" value="NML93964.1"/>
    <property type="molecule type" value="Genomic_DNA"/>
</dbReference>
<evidence type="ECO:0000259" key="1">
    <source>
        <dbReference type="SMART" id="SM00065"/>
    </source>
</evidence>
<keyword evidence="3" id="KW-1185">Reference proteome</keyword>
<dbReference type="PANTHER" id="PTHR43102:SF2">
    <property type="entry name" value="GAF DOMAIN-CONTAINING PROTEIN"/>
    <property type="match status" value="1"/>
</dbReference>
<dbReference type="PANTHER" id="PTHR43102">
    <property type="entry name" value="SLR1143 PROTEIN"/>
    <property type="match status" value="1"/>
</dbReference>
<gene>
    <name evidence="2" type="ORF">HHL27_09820</name>
</gene>
<feature type="domain" description="GAF" evidence="1">
    <location>
        <begin position="25"/>
        <end position="167"/>
    </location>
</feature>
<proteinExistence type="predicted"/>
<dbReference type="InterPro" id="IPR029016">
    <property type="entry name" value="GAF-like_dom_sf"/>
</dbReference>
<dbReference type="AlphaFoldDB" id="A0A7Y0BP64"/>
<dbReference type="InterPro" id="IPR003018">
    <property type="entry name" value="GAF"/>
</dbReference>
<sequence length="366" mass="40271">MKPSPHPLEDDRLRELRRYAILDTQREREFDELVEIASEICQTPVSVINFIDHGRQWFKAEVGLGVRSTPLETSLCGHAILQGDYIEIPDTLADARMADNPLCTSDPGFRFYAGSVLKGANGLPLGTLCVLDHKPRELTEHQRGVLRVLSRHIMRELDLRISLEREQTLRREVDHRVKNSLASISALLSMKARRENNIAVRYALEDAISRIRSLSALHEELHELGCQDQVSLKSLFARIETGLQPLLSEGIELKISTSDVSVAPELANSLLLVVNEFVANSAKHAFSLGVGSIAVDIKVQSSQLALVCRDNGNAGQAEAERAARGTGLGTRVIQSIASSLNLVPQWHASGNGMELKLSGPLTTDVK</sequence>
<comment type="caution">
    <text evidence="2">The sequence shown here is derived from an EMBL/GenBank/DDBJ whole genome shotgun (WGS) entry which is preliminary data.</text>
</comment>
<dbReference type="InterPro" id="IPR011495">
    <property type="entry name" value="Sig_transdc_His_kin_sub2_dim/P"/>
</dbReference>
<dbReference type="Pfam" id="PF07568">
    <property type="entry name" value="HisKA_2"/>
    <property type="match status" value="1"/>
</dbReference>
<dbReference type="SUPFAM" id="SSF55874">
    <property type="entry name" value="ATPase domain of HSP90 chaperone/DNA topoisomerase II/histidine kinase"/>
    <property type="match status" value="1"/>
</dbReference>
<dbReference type="Pfam" id="PF01590">
    <property type="entry name" value="GAF"/>
    <property type="match status" value="1"/>
</dbReference>
<evidence type="ECO:0000313" key="3">
    <source>
        <dbReference type="Proteomes" id="UP000583556"/>
    </source>
</evidence>
<accession>A0A7Y0BP64</accession>
<name>A0A7Y0BP64_9SPHN</name>
<dbReference type="InterPro" id="IPR036890">
    <property type="entry name" value="HATPase_C_sf"/>
</dbReference>